<dbReference type="Proteomes" id="UP000217918">
    <property type="component" value="Unassembled WGS sequence"/>
</dbReference>
<evidence type="ECO:0000313" key="3">
    <source>
        <dbReference type="EMBL" id="PBQ24249.1"/>
    </source>
</evidence>
<dbReference type="InterPro" id="IPR034683">
    <property type="entry name" value="IspD/TarI"/>
</dbReference>
<dbReference type="Pfam" id="PF01128">
    <property type="entry name" value="IspD"/>
    <property type="match status" value="1"/>
</dbReference>
<keyword evidence="2 3" id="KW-0548">Nucleotidyltransferase</keyword>
<organism evidence="3 4">
    <name type="scientific">Levilactobacillus brevis</name>
    <name type="common">Lactobacillus brevis</name>
    <dbReference type="NCBI Taxonomy" id="1580"/>
    <lineage>
        <taxon>Bacteria</taxon>
        <taxon>Bacillati</taxon>
        <taxon>Bacillota</taxon>
        <taxon>Bacilli</taxon>
        <taxon>Lactobacillales</taxon>
        <taxon>Lactobacillaceae</taxon>
        <taxon>Levilactobacillus</taxon>
    </lineage>
</organism>
<dbReference type="RefSeq" id="WP_021742708.1">
    <property type="nucleotide sequence ID" value="NZ_CBCRTO010000009.1"/>
</dbReference>
<evidence type="ECO:0000256" key="2">
    <source>
        <dbReference type="ARBA" id="ARBA00022695"/>
    </source>
</evidence>
<dbReference type="PANTHER" id="PTHR32125">
    <property type="entry name" value="2-C-METHYL-D-ERYTHRITOL 4-PHOSPHATE CYTIDYLYLTRANSFERASE, CHLOROPLASTIC"/>
    <property type="match status" value="1"/>
</dbReference>
<comment type="caution">
    <text evidence="3">The sequence shown here is derived from an EMBL/GenBank/DDBJ whole genome shotgun (WGS) entry which is preliminary data.</text>
</comment>
<dbReference type="FunFam" id="3.90.550.10:FF:000003">
    <property type="entry name" value="2-C-methyl-D-erythritol 4-phosphate cytidylyltransferase"/>
    <property type="match status" value="1"/>
</dbReference>
<dbReference type="CDD" id="cd02516">
    <property type="entry name" value="CDP-ME_synthetase"/>
    <property type="match status" value="1"/>
</dbReference>
<dbReference type="InterPro" id="IPR050088">
    <property type="entry name" value="IspD/TarI_cytidylyltransf_bact"/>
</dbReference>
<gene>
    <name evidence="3" type="ORF">CNR29_09590</name>
</gene>
<dbReference type="InterPro" id="IPR018294">
    <property type="entry name" value="ISPD_synthase_CS"/>
</dbReference>
<evidence type="ECO:0000256" key="1">
    <source>
        <dbReference type="ARBA" id="ARBA00022679"/>
    </source>
</evidence>
<keyword evidence="1 3" id="KW-0808">Transferase</keyword>
<dbReference type="PANTHER" id="PTHR32125:SF8">
    <property type="entry name" value="RIBITOL-5-PHOSPHATE CYTIDYLYLTRANSFERASE"/>
    <property type="match status" value="1"/>
</dbReference>
<dbReference type="Gene3D" id="3.90.550.10">
    <property type="entry name" value="Spore Coat Polysaccharide Biosynthesis Protein SpsA, Chain A"/>
    <property type="match status" value="1"/>
</dbReference>
<name>A0A2A3TZW5_LEVBR</name>
<protein>
    <submittedName>
        <fullName evidence="3">2-C-methyl-D-erythritol 4-phosphate cytidylyltransferase</fullName>
        <ecNumber evidence="3">2.7.7.60</ecNumber>
    </submittedName>
</protein>
<dbReference type="EMBL" id="NVYO01000001">
    <property type="protein sequence ID" value="PBQ24249.1"/>
    <property type="molecule type" value="Genomic_DNA"/>
</dbReference>
<dbReference type="GeneID" id="56993497"/>
<dbReference type="NCBIfam" id="NF001183">
    <property type="entry name" value="PRK00155.1-3"/>
    <property type="match status" value="1"/>
</dbReference>
<dbReference type="EC" id="2.7.7.60" evidence="3"/>
<dbReference type="AlphaFoldDB" id="A0A2A3TZW5"/>
<evidence type="ECO:0000313" key="4">
    <source>
        <dbReference type="Proteomes" id="UP000217918"/>
    </source>
</evidence>
<dbReference type="InterPro" id="IPR029044">
    <property type="entry name" value="Nucleotide-diphossugar_trans"/>
</dbReference>
<reference evidence="3 4" key="1">
    <citation type="submission" date="2017-09" db="EMBL/GenBank/DDBJ databases">
        <title>Genome sequence of Lactobacillus brevis D7.</title>
        <authorList>
            <person name="Kwon M.-S."/>
            <person name="Lim S.K."/>
            <person name="Choi H.-J."/>
        </authorList>
    </citation>
    <scope>NUCLEOTIDE SEQUENCE [LARGE SCALE GENOMIC DNA]</scope>
    <source>
        <strain evidence="3 4">D7</strain>
    </source>
</reference>
<dbReference type="PROSITE" id="PS01295">
    <property type="entry name" value="ISPD"/>
    <property type="match status" value="1"/>
</dbReference>
<dbReference type="GO" id="GO:0050518">
    <property type="term" value="F:2-C-methyl-D-erythritol 4-phosphate cytidylyltransferase activity"/>
    <property type="evidence" value="ECO:0007669"/>
    <property type="project" value="UniProtKB-EC"/>
</dbReference>
<dbReference type="GO" id="GO:0008299">
    <property type="term" value="P:isoprenoid biosynthetic process"/>
    <property type="evidence" value="ECO:0007669"/>
    <property type="project" value="InterPro"/>
</dbReference>
<dbReference type="SUPFAM" id="SSF53448">
    <property type="entry name" value="Nucleotide-diphospho-sugar transferases"/>
    <property type="match status" value="1"/>
</dbReference>
<accession>A0A2A3TZW5</accession>
<proteinExistence type="predicted"/>
<sequence length="238" mass="26555">MIYAEILAGGKGTRMGNTALPKQFLNLGGMPIIIQTTSKFLLQPFFSGILIVVPNQWMRYTSDLFKKFFSEDELRKISIVKGGNNRNQTLMNGVDFIENNFGLNDEDIIVTHDAVRPFVSSKIIEENVKAAKKYGAADTVITATDTIVEGNLANDLIKSIPDRKKMYQGQTPQTFNIKKLKSGYAKLSEDQKSILTDAAKIFLLTDTSSVKMVEGESINFKITKIFDLKMAELLVGER</sequence>